<evidence type="ECO:0000313" key="1">
    <source>
        <dbReference type="EMBL" id="CEI83359.1"/>
    </source>
</evidence>
<gene>
    <name evidence="1" type="ORF">BN997_03266</name>
</gene>
<dbReference type="Proteomes" id="UP000040453">
    <property type="component" value="Unassembled WGS sequence"/>
</dbReference>
<accession>A0A0A1MUP9</accession>
<name>A0A0A1MUP9_9BACI</name>
<keyword evidence="2" id="KW-1185">Reference proteome</keyword>
<organism evidence="1 2">
    <name type="scientific">Oceanobacillus oncorhynchi</name>
    <dbReference type="NCBI Taxonomy" id="545501"/>
    <lineage>
        <taxon>Bacteria</taxon>
        <taxon>Bacillati</taxon>
        <taxon>Bacillota</taxon>
        <taxon>Bacilli</taxon>
        <taxon>Bacillales</taxon>
        <taxon>Bacillaceae</taxon>
        <taxon>Oceanobacillus</taxon>
    </lineage>
</organism>
<evidence type="ECO:0000313" key="2">
    <source>
        <dbReference type="Proteomes" id="UP000040453"/>
    </source>
</evidence>
<dbReference type="RefSeq" id="WP_175297051.1">
    <property type="nucleotide sequence ID" value="NZ_CDGG01000001.1"/>
</dbReference>
<proteinExistence type="predicted"/>
<sequence>MEFEFYPKVKRLLENKAEKLEMHYLNYSWKTPSIKIRPPYYTDPVYEPFYPHIH</sequence>
<reference evidence="1 2" key="1">
    <citation type="submission" date="2014-11" db="EMBL/GenBank/DDBJ databases">
        <authorList>
            <person name="Urmite Genomes Urmite Genomes"/>
        </authorList>
    </citation>
    <scope>NUCLEOTIDE SEQUENCE [LARGE SCALE GENOMIC DNA]</scope>
    <source>
        <strain evidence="1 2">Oc5</strain>
    </source>
</reference>
<dbReference type="AlphaFoldDB" id="A0A0A1MUP9"/>
<dbReference type="EMBL" id="CDGG01000001">
    <property type="protein sequence ID" value="CEI83359.1"/>
    <property type="molecule type" value="Genomic_DNA"/>
</dbReference>
<protein>
    <submittedName>
        <fullName evidence="1">Uncharacterized protein</fullName>
    </submittedName>
</protein>